<dbReference type="OrthoDB" id="9813793at2"/>
<dbReference type="InterPro" id="IPR046367">
    <property type="entry name" value="GapR-like_DNA-bd"/>
</dbReference>
<feature type="region of interest" description="Disordered" evidence="3">
    <location>
        <begin position="101"/>
        <end position="192"/>
    </location>
</feature>
<evidence type="ECO:0000313" key="4">
    <source>
        <dbReference type="EMBL" id="QEE20396.1"/>
    </source>
</evidence>
<evidence type="ECO:0000313" key="5">
    <source>
        <dbReference type="Proteomes" id="UP000321062"/>
    </source>
</evidence>
<keyword evidence="2" id="KW-0175">Coiled coil</keyword>
<proteinExistence type="inferred from homology"/>
<dbReference type="KEGG" id="yti:FNA67_09505"/>
<dbReference type="InterPro" id="IPR018753">
    <property type="entry name" value="GapR-like"/>
</dbReference>
<sequence length="360" mass="38626">MSADSVAQDQLRAFVERIERLDEELKAINEDKREIYAEAKGNGFDVPALKQVLKLRRMDHNERMERDAIVDLYMSALGMATYPTEFEEDAALARAGARAPARTRGGVTEPRTAAMAQPQAQLDQSVAPVTAEGQADGIAASDIIPTGTPPQSTPVGEGSGEGHPVAPLGNSAAQTASLSPNGANGANAGGENVIASDDARTDIEPENTLNSRADAEGFGSAVEIGARSPGDTWLERCPFAPVRWHEFSRCFPELWGPGRAELSDDIRANGVTHPIVKIGDEVLDGRARYTIARELGMEYPVTEYAGADPLADVIRWNLASRQLSTNERKAIATKLMKLPNVAHRASEIAQLFGLETEEAA</sequence>
<dbReference type="GO" id="GO:0003677">
    <property type="term" value="F:DNA binding"/>
    <property type="evidence" value="ECO:0007669"/>
    <property type="project" value="InterPro"/>
</dbReference>
<evidence type="ECO:0000256" key="2">
    <source>
        <dbReference type="SAM" id="Coils"/>
    </source>
</evidence>
<dbReference type="Proteomes" id="UP000321062">
    <property type="component" value="Chromosome"/>
</dbReference>
<dbReference type="NCBIfam" id="NF010247">
    <property type="entry name" value="PRK13694.1"/>
    <property type="match status" value="1"/>
</dbReference>
<name>A0A5B9DMZ0_9HYPH</name>
<keyword evidence="5" id="KW-1185">Reference proteome</keyword>
<organism evidence="4 5">
    <name type="scientific">Paradevosia tibetensis</name>
    <dbReference type="NCBI Taxonomy" id="1447062"/>
    <lineage>
        <taxon>Bacteria</taxon>
        <taxon>Pseudomonadati</taxon>
        <taxon>Pseudomonadota</taxon>
        <taxon>Alphaproteobacteria</taxon>
        <taxon>Hyphomicrobiales</taxon>
        <taxon>Devosiaceae</taxon>
        <taxon>Paradevosia</taxon>
    </lineage>
</organism>
<protein>
    <recommendedName>
        <fullName evidence="1">UPF0335 protein FNA67_09505</fullName>
    </recommendedName>
</protein>
<comment type="similarity">
    <text evidence="1">Belongs to the UPF0335 family.</text>
</comment>
<feature type="compositionally biased region" description="Polar residues" evidence="3">
    <location>
        <begin position="171"/>
        <end position="180"/>
    </location>
</feature>
<feature type="coiled-coil region" evidence="2">
    <location>
        <begin position="11"/>
        <end position="38"/>
    </location>
</feature>
<dbReference type="EMBL" id="CP041690">
    <property type="protein sequence ID" value="QEE20396.1"/>
    <property type="molecule type" value="Genomic_DNA"/>
</dbReference>
<gene>
    <name evidence="4" type="ORF">FNA67_09505</name>
</gene>
<dbReference type="HAMAP" id="MF_00797">
    <property type="entry name" value="UPF0335"/>
    <property type="match status" value="1"/>
</dbReference>
<evidence type="ECO:0000256" key="3">
    <source>
        <dbReference type="SAM" id="MobiDB-lite"/>
    </source>
</evidence>
<dbReference type="InterPro" id="IPR036086">
    <property type="entry name" value="ParB/Sulfiredoxin_sf"/>
</dbReference>
<reference evidence="4 5" key="1">
    <citation type="journal article" date="2015" name="Int. J. Syst. Evol. Microbiol.">
        <title>Youhaiella tibetensis gen. nov., sp. nov., isolated from subsurface sediment.</title>
        <authorList>
            <person name="Wang Y.X."/>
            <person name="Huang F.Q."/>
            <person name="Nogi Y."/>
            <person name="Pang S.J."/>
            <person name="Wang P.K."/>
            <person name="Lv J."/>
        </authorList>
    </citation>
    <scope>NUCLEOTIDE SEQUENCE [LARGE SCALE GENOMIC DNA]</scope>
    <source>
        <strain evidence="5">fig4</strain>
    </source>
</reference>
<dbReference type="Pfam" id="PF10073">
    <property type="entry name" value="GapR_DNA-bd"/>
    <property type="match status" value="1"/>
</dbReference>
<feature type="compositionally biased region" description="Low complexity" evidence="3">
    <location>
        <begin position="181"/>
        <end position="190"/>
    </location>
</feature>
<accession>A0A5B9DMZ0</accession>
<dbReference type="AlphaFoldDB" id="A0A5B9DMZ0"/>
<dbReference type="SUPFAM" id="SSF110849">
    <property type="entry name" value="ParB/Sulfiredoxin"/>
    <property type="match status" value="1"/>
</dbReference>
<evidence type="ECO:0000256" key="1">
    <source>
        <dbReference type="HAMAP-Rule" id="MF_00797"/>
    </source>
</evidence>